<dbReference type="GO" id="GO:0008998">
    <property type="term" value="F:ribonucleoside-triphosphate reductase (thioredoxin) activity"/>
    <property type="evidence" value="ECO:0007669"/>
    <property type="project" value="TreeGrafter"/>
</dbReference>
<name>X1CY92_9ZZZZ</name>
<comment type="caution">
    <text evidence="1">The sequence shown here is derived from an EMBL/GenBank/DDBJ whole genome shotgun (WGS) entry which is preliminary data.</text>
</comment>
<evidence type="ECO:0008006" key="2">
    <source>
        <dbReference type="Google" id="ProtNLM"/>
    </source>
</evidence>
<sequence>MENILSIEQVLNNENKPIMIRTSKYSKEPFNENKIEEYLIREGELEAYLAKKIAREVKDRLFKANVEYLTAPLMREYINAILLESGLEEVRHRLTRLGTPPYEAFKLFNSQEKVITPDKFLKKLGSDVSEQFLLLNLLPKELADLYLSGEIAVSAR</sequence>
<dbReference type="EMBL" id="BART01022809">
    <property type="protein sequence ID" value="GAH00990.1"/>
    <property type="molecule type" value="Genomic_DNA"/>
</dbReference>
<dbReference type="PANTHER" id="PTHR21075:SF0">
    <property type="entry name" value="ANAEROBIC RIBONUCLEOSIDE-TRIPHOSPHATE REDUCTASE"/>
    <property type="match status" value="1"/>
</dbReference>
<proteinExistence type="predicted"/>
<dbReference type="GO" id="GO:0031250">
    <property type="term" value="C:anaerobic ribonucleoside-triphosphate reductase complex"/>
    <property type="evidence" value="ECO:0007669"/>
    <property type="project" value="TreeGrafter"/>
</dbReference>
<dbReference type="GO" id="GO:0004748">
    <property type="term" value="F:ribonucleoside-diphosphate reductase activity, thioredoxin disulfide as acceptor"/>
    <property type="evidence" value="ECO:0007669"/>
    <property type="project" value="TreeGrafter"/>
</dbReference>
<accession>X1CY92</accession>
<evidence type="ECO:0000313" key="1">
    <source>
        <dbReference type="EMBL" id="GAH00990.1"/>
    </source>
</evidence>
<gene>
    <name evidence="1" type="ORF">S01H4_41671</name>
</gene>
<dbReference type="PANTHER" id="PTHR21075">
    <property type="entry name" value="ANAEROBIC RIBONUCLEOSIDE-TRIPHOSPHATE REDUCTASE"/>
    <property type="match status" value="1"/>
</dbReference>
<reference evidence="1" key="1">
    <citation type="journal article" date="2014" name="Front. Microbiol.">
        <title>High frequency of phylogenetically diverse reductive dehalogenase-homologous genes in deep subseafloor sedimentary metagenomes.</title>
        <authorList>
            <person name="Kawai M."/>
            <person name="Futagami T."/>
            <person name="Toyoda A."/>
            <person name="Takaki Y."/>
            <person name="Nishi S."/>
            <person name="Hori S."/>
            <person name="Arai W."/>
            <person name="Tsubouchi T."/>
            <person name="Morono Y."/>
            <person name="Uchiyama I."/>
            <person name="Ito T."/>
            <person name="Fujiyama A."/>
            <person name="Inagaki F."/>
            <person name="Takami H."/>
        </authorList>
    </citation>
    <scope>NUCLEOTIDE SEQUENCE</scope>
    <source>
        <strain evidence="1">Expedition CK06-06</strain>
    </source>
</reference>
<dbReference type="AlphaFoldDB" id="X1CY92"/>
<protein>
    <recommendedName>
        <fullName evidence="2">ATP-cone domain-containing protein</fullName>
    </recommendedName>
</protein>
<organism evidence="1">
    <name type="scientific">marine sediment metagenome</name>
    <dbReference type="NCBI Taxonomy" id="412755"/>
    <lineage>
        <taxon>unclassified sequences</taxon>
        <taxon>metagenomes</taxon>
        <taxon>ecological metagenomes</taxon>
    </lineage>
</organism>
<dbReference type="GO" id="GO:0009265">
    <property type="term" value="P:2'-deoxyribonucleotide biosynthetic process"/>
    <property type="evidence" value="ECO:0007669"/>
    <property type="project" value="TreeGrafter"/>
</dbReference>